<evidence type="ECO:0000313" key="14">
    <source>
        <dbReference type="Proteomes" id="UP000659654"/>
    </source>
</evidence>
<gene>
    <name evidence="11" type="ORF">BXYJ_LOCUS11830</name>
</gene>
<evidence type="ECO:0000256" key="5">
    <source>
        <dbReference type="ARBA" id="ARBA00022801"/>
    </source>
</evidence>
<dbReference type="InterPro" id="IPR008753">
    <property type="entry name" value="Peptidase_M13_N"/>
</dbReference>
<reference evidence="15" key="1">
    <citation type="submission" date="2016-11" db="UniProtKB">
        <authorList>
            <consortium name="WormBaseParasite"/>
        </authorList>
    </citation>
    <scope>IDENTIFICATION</scope>
</reference>
<dbReference type="PRINTS" id="PR00786">
    <property type="entry name" value="NEPRILYSIN"/>
</dbReference>
<dbReference type="Gene3D" id="1.10.1380.10">
    <property type="entry name" value="Neutral endopeptidase , domain2"/>
    <property type="match status" value="1"/>
</dbReference>
<keyword evidence="8" id="KW-1133">Transmembrane helix</keyword>
<evidence type="ECO:0000313" key="11">
    <source>
        <dbReference type="EMBL" id="CAD5231734.1"/>
    </source>
</evidence>
<evidence type="ECO:0000256" key="3">
    <source>
        <dbReference type="ARBA" id="ARBA00022670"/>
    </source>
</evidence>
<feature type="domain" description="Peptidase M13 N-terminal" evidence="10">
    <location>
        <begin position="109"/>
        <end position="501"/>
    </location>
</feature>
<dbReference type="EMBL" id="CAJFCV020000005">
    <property type="protein sequence ID" value="CAG9123070.1"/>
    <property type="molecule type" value="Genomic_DNA"/>
</dbReference>
<dbReference type="Pfam" id="PF05649">
    <property type="entry name" value="Peptidase_M13_N"/>
    <property type="match status" value="1"/>
</dbReference>
<evidence type="ECO:0000256" key="7">
    <source>
        <dbReference type="ARBA" id="ARBA00023049"/>
    </source>
</evidence>
<evidence type="ECO:0000313" key="15">
    <source>
        <dbReference type="WBParaSite" id="BXY_0361800.1"/>
    </source>
</evidence>
<dbReference type="Proteomes" id="UP000582659">
    <property type="component" value="Unassembled WGS sequence"/>
</dbReference>
<protein>
    <submittedName>
        <fullName evidence="11">(pine wood nematode) hypothetical protein</fullName>
    </submittedName>
</protein>
<dbReference type="GO" id="GO:0016485">
    <property type="term" value="P:protein processing"/>
    <property type="evidence" value="ECO:0007669"/>
    <property type="project" value="TreeGrafter"/>
</dbReference>
<sequence>MKSHVHVVQCDYKSKCASSLTRLEIFLLSCLTILVLVFLSTCALWFFVLGGRNVFRHKTWNTFLQMDEIQSSWAFDKSAIHSERRICTSRECTKMASLFISNMNERVDPCDDFYEFACGNYATERELGANRPMRHTIIDAQSYLNKQIAHVLRKDIKDTEKPWDRMTKTYFAKCMDESEIERTGKESILGLLDKIGGWPVLQKSWTEYNSSHEVYLARVMNLTSISSIFFELTVSHNPKNSSETIIELDQPKFGLGSRWPYLEGLNNPTIKNYTHLITETAVLLGAEISRAEKEMKEIVDLECKLALISSDDADRGDPDRGNNPYTIKHLKLAFPELDFAGFMKVVLDGYADVLDSDTVIIREVSYMKRAQNLLKLTPKRVIANYISWRIVQGITPLLPNKLRQLFYEFKANQTGMVHMAPEDRWVDCVNLAVILFDIPVGKLFVDNYFDEKFAIPKVKEMTDYFKSTFIKQLYELNWMDEATKQKAIKKSHMIQYKLGYPPEMYNDTWMNLNWNLTPTSIKETVLEFTIRVKRKRLVDELMKYKRPVDRDFWYQSPAQVDAFYAPNLNEMIFPAGILQYPFLESNVPNYVTFAMVGAVISHELTHAFCSQGSRYDEFGNLNDWWDMETAGKYFDKADCFVKQYEDEKIPELNGQRLNGRLSLGENIADNGGVKTAFRAYSAWKSETEKTEPALPGLQNFTNEQLFFIAYANNWCSMVHPDYAGQLLTGDVHAPARLRAVIPLRNRAEFSRVYKCPLGSRMNPQQKCSLW</sequence>
<feature type="domain" description="Peptidase M13 C-terminal" evidence="9">
    <location>
        <begin position="562"/>
        <end position="769"/>
    </location>
</feature>
<dbReference type="WBParaSite" id="BXY_0361800.1">
    <property type="protein sequence ID" value="BXY_0361800.1"/>
    <property type="gene ID" value="BXY_0361800"/>
</dbReference>
<dbReference type="OrthoDB" id="6475849at2759"/>
<keyword evidence="3" id="KW-0645">Protease</keyword>
<dbReference type="eggNOG" id="KOG3624">
    <property type="taxonomic scope" value="Eukaryota"/>
</dbReference>
<dbReference type="Proteomes" id="UP000095284">
    <property type="component" value="Unplaced"/>
</dbReference>
<keyword evidence="8" id="KW-0812">Transmembrane</keyword>
<keyword evidence="14" id="KW-1185">Reference proteome</keyword>
<keyword evidence="6" id="KW-0862">Zinc</keyword>
<dbReference type="InterPro" id="IPR018497">
    <property type="entry name" value="Peptidase_M13_C"/>
</dbReference>
<dbReference type="EMBL" id="CAJFDI010000005">
    <property type="protein sequence ID" value="CAD5231734.1"/>
    <property type="molecule type" value="Genomic_DNA"/>
</dbReference>
<dbReference type="PANTHER" id="PTHR11733">
    <property type="entry name" value="ZINC METALLOPROTEASE FAMILY M13 NEPRILYSIN-RELATED"/>
    <property type="match status" value="1"/>
</dbReference>
<dbReference type="Gene3D" id="3.40.390.10">
    <property type="entry name" value="Collagenase (Catalytic Domain)"/>
    <property type="match status" value="1"/>
</dbReference>
<dbReference type="AlphaFoldDB" id="A0A1I7RSB4"/>
<dbReference type="Pfam" id="PF01431">
    <property type="entry name" value="Peptidase_M13"/>
    <property type="match status" value="1"/>
</dbReference>
<evidence type="ECO:0000256" key="6">
    <source>
        <dbReference type="ARBA" id="ARBA00022833"/>
    </source>
</evidence>
<comment type="cofactor">
    <cofactor evidence="1">
        <name>Zn(2+)</name>
        <dbReference type="ChEBI" id="CHEBI:29105"/>
    </cofactor>
</comment>
<dbReference type="InterPro" id="IPR024079">
    <property type="entry name" value="MetalloPept_cat_dom_sf"/>
</dbReference>
<evidence type="ECO:0000259" key="9">
    <source>
        <dbReference type="Pfam" id="PF01431"/>
    </source>
</evidence>
<dbReference type="CDD" id="cd08662">
    <property type="entry name" value="M13"/>
    <property type="match status" value="1"/>
</dbReference>
<dbReference type="InterPro" id="IPR042089">
    <property type="entry name" value="Peptidase_M13_dom_2"/>
</dbReference>
<name>A0A1I7RSB4_BURXY</name>
<accession>A0A1I7RSB4</accession>
<dbReference type="SUPFAM" id="SSF55486">
    <property type="entry name" value="Metalloproteases ('zincins'), catalytic domain"/>
    <property type="match status" value="1"/>
</dbReference>
<dbReference type="PROSITE" id="PS51885">
    <property type="entry name" value="NEPRILYSIN"/>
    <property type="match status" value="1"/>
</dbReference>
<keyword evidence="7" id="KW-0482">Metalloprotease</keyword>
<keyword evidence="5" id="KW-0378">Hydrolase</keyword>
<evidence type="ECO:0000256" key="8">
    <source>
        <dbReference type="SAM" id="Phobius"/>
    </source>
</evidence>
<dbReference type="GO" id="GO:0004222">
    <property type="term" value="F:metalloendopeptidase activity"/>
    <property type="evidence" value="ECO:0007669"/>
    <property type="project" value="InterPro"/>
</dbReference>
<dbReference type="SMR" id="A0A1I7RSB4"/>
<keyword evidence="8" id="KW-0472">Membrane</keyword>
<dbReference type="PANTHER" id="PTHR11733:SF192">
    <property type="entry name" value="NEPRILYSIN-21"/>
    <property type="match status" value="1"/>
</dbReference>
<dbReference type="Proteomes" id="UP000659654">
    <property type="component" value="Unassembled WGS sequence"/>
</dbReference>
<comment type="similarity">
    <text evidence="2">Belongs to the peptidase M13 family.</text>
</comment>
<feature type="transmembrane region" description="Helical" evidence="8">
    <location>
        <begin position="25"/>
        <end position="48"/>
    </location>
</feature>
<proteinExistence type="inferred from homology"/>
<evidence type="ECO:0000256" key="4">
    <source>
        <dbReference type="ARBA" id="ARBA00022723"/>
    </source>
</evidence>
<keyword evidence="4" id="KW-0479">Metal-binding</keyword>
<evidence type="ECO:0000313" key="13">
    <source>
        <dbReference type="Proteomes" id="UP000095284"/>
    </source>
</evidence>
<evidence type="ECO:0000256" key="1">
    <source>
        <dbReference type="ARBA" id="ARBA00001947"/>
    </source>
</evidence>
<evidence type="ECO:0000256" key="2">
    <source>
        <dbReference type="ARBA" id="ARBA00007357"/>
    </source>
</evidence>
<dbReference type="InterPro" id="IPR000718">
    <property type="entry name" value="Peptidase_M13"/>
</dbReference>
<reference evidence="12" key="2">
    <citation type="submission" date="2020-08" db="EMBL/GenBank/DDBJ databases">
        <authorList>
            <person name="Kikuchi T."/>
        </authorList>
    </citation>
    <scope>NUCLEOTIDE SEQUENCE</scope>
    <source>
        <strain evidence="11">Ka4C1</strain>
    </source>
</reference>
<dbReference type="GO" id="GO:0005886">
    <property type="term" value="C:plasma membrane"/>
    <property type="evidence" value="ECO:0007669"/>
    <property type="project" value="TreeGrafter"/>
</dbReference>
<dbReference type="GO" id="GO:0046872">
    <property type="term" value="F:metal ion binding"/>
    <property type="evidence" value="ECO:0007669"/>
    <property type="project" value="UniProtKB-KW"/>
</dbReference>
<evidence type="ECO:0000259" key="10">
    <source>
        <dbReference type="Pfam" id="PF05649"/>
    </source>
</evidence>
<organism evidence="13 15">
    <name type="scientific">Bursaphelenchus xylophilus</name>
    <name type="common">Pinewood nematode worm</name>
    <name type="synonym">Aphelenchoides xylophilus</name>
    <dbReference type="NCBI Taxonomy" id="6326"/>
    <lineage>
        <taxon>Eukaryota</taxon>
        <taxon>Metazoa</taxon>
        <taxon>Ecdysozoa</taxon>
        <taxon>Nematoda</taxon>
        <taxon>Chromadorea</taxon>
        <taxon>Rhabditida</taxon>
        <taxon>Tylenchina</taxon>
        <taxon>Tylenchomorpha</taxon>
        <taxon>Aphelenchoidea</taxon>
        <taxon>Aphelenchoididae</taxon>
        <taxon>Bursaphelenchus</taxon>
    </lineage>
</organism>
<evidence type="ECO:0000313" key="12">
    <source>
        <dbReference type="EMBL" id="CAG9123070.1"/>
    </source>
</evidence>